<protein>
    <recommendedName>
        <fullName evidence="5">ApeA N-terminal domain-containing protein</fullName>
    </recommendedName>
</protein>
<feature type="domain" description="Apea-like HEPN" evidence="1">
    <location>
        <begin position="289"/>
        <end position="431"/>
    </location>
</feature>
<accession>A0A371YXU1</accession>
<dbReference type="InterPro" id="IPR041223">
    <property type="entry name" value="ApeA_NTD"/>
</dbReference>
<dbReference type="InterPro" id="IPR041229">
    <property type="entry name" value="HEPN_Apea"/>
</dbReference>
<evidence type="ECO:0000259" key="2">
    <source>
        <dbReference type="Pfam" id="PF18862"/>
    </source>
</evidence>
<dbReference type="Pfam" id="PF18739">
    <property type="entry name" value="HEPN_Apea"/>
    <property type="match status" value="1"/>
</dbReference>
<gene>
    <name evidence="3" type="ORF">DY926_13285</name>
</gene>
<name>A0A371YXU1_9PROT</name>
<dbReference type="RefSeq" id="WP_116703798.1">
    <property type="nucleotide sequence ID" value="NZ_QUWV01000129.1"/>
</dbReference>
<dbReference type="EMBL" id="QUWV01000129">
    <property type="protein sequence ID" value="RFD19059.1"/>
    <property type="molecule type" value="Genomic_DNA"/>
</dbReference>
<dbReference type="Pfam" id="PF18862">
    <property type="entry name" value="ApeA_NTD1"/>
    <property type="match status" value="1"/>
</dbReference>
<evidence type="ECO:0000259" key="1">
    <source>
        <dbReference type="Pfam" id="PF18739"/>
    </source>
</evidence>
<dbReference type="AlphaFoldDB" id="A0A371YXU1"/>
<keyword evidence="4" id="KW-1185">Reference proteome</keyword>
<comment type="caution">
    <text evidence="3">The sequence shown here is derived from an EMBL/GenBank/DDBJ whole genome shotgun (WGS) entry which is preliminary data.</text>
</comment>
<dbReference type="Proteomes" id="UP000262371">
    <property type="component" value="Unassembled WGS sequence"/>
</dbReference>
<evidence type="ECO:0000313" key="3">
    <source>
        <dbReference type="EMBL" id="RFD19059.1"/>
    </source>
</evidence>
<feature type="domain" description="ApeA N-terminal" evidence="2">
    <location>
        <begin position="28"/>
        <end position="258"/>
    </location>
</feature>
<evidence type="ECO:0008006" key="5">
    <source>
        <dbReference type="Google" id="ProtNLM"/>
    </source>
</evidence>
<reference evidence="3 4" key="1">
    <citation type="submission" date="2018-08" db="EMBL/GenBank/DDBJ databases">
        <title>Komagataeibacter sp. AV 382.</title>
        <authorList>
            <person name="Skraban J."/>
            <person name="Trcek J."/>
        </authorList>
    </citation>
    <scope>NUCLEOTIDE SEQUENCE [LARGE SCALE GENOMIC DNA]</scope>
    <source>
        <strain evidence="3 4">AV 382</strain>
    </source>
</reference>
<sequence>MRKNNHNPELKNFDVELYHDQLGRLGSGVLSFGGNQWACVNLLISDNALELRADDAKFDLIKAVTNEGSTFCLCDCKVNGIALYADYVIDGDLKEAAVDSISVRYSDVSEWFLHWRTVDGSVGKTLSWTRIPKDINVSVETDNEHFDLRSAYCSSRSQLGEDLVLHEHVEFIFSARASKFSLADVKAKTHELSCLLSILLAYPATIISIIVSQGSGRSYRIYFPTFERPQRTKDDSSFWVRCFIQQPALDGRWQSIFDHYYQSKYRKVCWVRLSGMQRYEGFWEYKALGYVSLLDSYLNIRFDKVSFSESLPPSSRKLRKFRQDLAKELPTILSNERDKIVELANKSFSSNKFNLEDKYKLALKETDADITKIINLSEEEFSLIKKVRNRVAHGDDHGLKQEQFPVVIRAESKIALLLTYWAFLDFGLTTQEFITCLEKTHSKLKLAAMIDKVHMDRVTGSADFFSVTIEELQLLKGEKGLRVHGCCIEDDLGNITFSEEYTKMYKDWIHDPTKTSNIHDPERIFGVSKNRARFVNQGYFECEEDNFRVHCMWIIK</sequence>
<proteinExistence type="predicted"/>
<evidence type="ECO:0000313" key="4">
    <source>
        <dbReference type="Proteomes" id="UP000262371"/>
    </source>
</evidence>
<organism evidence="3 4">
    <name type="scientific">Komagataeibacter melaceti</name>
    <dbReference type="NCBI Taxonomy" id="2766577"/>
    <lineage>
        <taxon>Bacteria</taxon>
        <taxon>Pseudomonadati</taxon>
        <taxon>Pseudomonadota</taxon>
        <taxon>Alphaproteobacteria</taxon>
        <taxon>Acetobacterales</taxon>
        <taxon>Acetobacteraceae</taxon>
        <taxon>Komagataeibacter</taxon>
    </lineage>
</organism>
<dbReference type="OrthoDB" id="9046428at2"/>